<evidence type="ECO:0000313" key="3">
    <source>
        <dbReference type="Proteomes" id="UP001156903"/>
    </source>
</evidence>
<dbReference type="InterPro" id="IPR052959">
    <property type="entry name" value="Inner_membrane_assoc"/>
</dbReference>
<keyword evidence="3" id="KW-1185">Reference proteome</keyword>
<reference evidence="3" key="1">
    <citation type="journal article" date="2019" name="Int. J. Syst. Evol. Microbiol.">
        <title>The Global Catalogue of Microorganisms (GCM) 10K type strain sequencing project: providing services to taxonomists for standard genome sequencing and annotation.</title>
        <authorList>
            <consortium name="The Broad Institute Genomics Platform"/>
            <consortium name="The Broad Institute Genome Sequencing Center for Infectious Disease"/>
            <person name="Wu L."/>
            <person name="Ma J."/>
        </authorList>
    </citation>
    <scope>NUCLEOTIDE SEQUENCE [LARGE SCALE GENOMIC DNA]</scope>
    <source>
        <strain evidence="3">NBRC 109341</strain>
    </source>
</reference>
<gene>
    <name evidence="2" type="ORF">GCM10007935_23280</name>
</gene>
<evidence type="ECO:0000256" key="1">
    <source>
        <dbReference type="SAM" id="Phobius"/>
    </source>
</evidence>
<dbReference type="PANTHER" id="PTHR38598:SF1">
    <property type="entry name" value="INNER MEMBRANE PROTEIN YJCH"/>
    <property type="match status" value="1"/>
</dbReference>
<keyword evidence="1" id="KW-1133">Transmembrane helix</keyword>
<proteinExistence type="predicted"/>
<organism evidence="2 3">
    <name type="scientific">Hydrogenophaga electricum</name>
    <dbReference type="NCBI Taxonomy" id="1230953"/>
    <lineage>
        <taxon>Bacteria</taxon>
        <taxon>Pseudomonadati</taxon>
        <taxon>Pseudomonadota</taxon>
        <taxon>Betaproteobacteria</taxon>
        <taxon>Burkholderiales</taxon>
        <taxon>Comamonadaceae</taxon>
        <taxon>Hydrogenophaga</taxon>
    </lineage>
</organism>
<comment type="caution">
    <text evidence="2">The sequence shown here is derived from an EMBL/GenBank/DDBJ whole genome shotgun (WGS) entry which is preliminary data.</text>
</comment>
<dbReference type="Pfam" id="PF04341">
    <property type="entry name" value="DUF485"/>
    <property type="match status" value="1"/>
</dbReference>
<name>A0ABQ6C4Q7_9BURK</name>
<evidence type="ECO:0000313" key="2">
    <source>
        <dbReference type="EMBL" id="GLS14895.1"/>
    </source>
</evidence>
<dbReference type="InterPro" id="IPR007436">
    <property type="entry name" value="DUF485"/>
</dbReference>
<keyword evidence="1" id="KW-0472">Membrane</keyword>
<dbReference type="Proteomes" id="UP001156903">
    <property type="component" value="Unassembled WGS sequence"/>
</dbReference>
<keyword evidence="1" id="KW-0812">Transmembrane</keyword>
<dbReference type="EMBL" id="BSPB01000017">
    <property type="protein sequence ID" value="GLS14895.1"/>
    <property type="molecule type" value="Genomic_DNA"/>
</dbReference>
<dbReference type="PANTHER" id="PTHR38598">
    <property type="entry name" value="INNER MEMBRANE PROTEIN YJCH"/>
    <property type="match status" value="1"/>
</dbReference>
<feature type="transmembrane region" description="Helical" evidence="1">
    <location>
        <begin position="63"/>
        <end position="87"/>
    </location>
</feature>
<sequence>MHGDNVEPDLVQRIATHPRYQELKTRRSRFGWTLTAVMLAVYYGFIVLVAFDKELLAQRLGAGVTTLGMPIGLGVILFTIAITAVYVRRANSEFDEMTEEIKKAVQG</sequence>
<accession>A0ABQ6C4Q7</accession>
<protein>
    <submittedName>
        <fullName evidence="2">Membrane protein</fullName>
    </submittedName>
</protein>
<feature type="transmembrane region" description="Helical" evidence="1">
    <location>
        <begin position="30"/>
        <end position="51"/>
    </location>
</feature>